<reference evidence="3" key="1">
    <citation type="journal article" date="2011" name="Nat. Biotechnol.">
        <title>The genomic sequence of the Chinese hamster ovary (CHO)-K1 cell line.</title>
        <authorList>
            <person name="Xu X."/>
            <person name="Nagarajan H."/>
            <person name="Lewis N.E."/>
            <person name="Pan S."/>
            <person name="Cai Z."/>
            <person name="Liu X."/>
            <person name="Chen W."/>
            <person name="Xie M."/>
            <person name="Wang W."/>
            <person name="Hammond S."/>
            <person name="Andersen M.R."/>
            <person name="Neff N."/>
            <person name="Passarelli B."/>
            <person name="Koh W."/>
            <person name="Fan H.C."/>
            <person name="Wang J."/>
            <person name="Gui Y."/>
            <person name="Lee K.H."/>
            <person name="Betenbaugh M.J."/>
            <person name="Quake S.R."/>
            <person name="Famili I."/>
            <person name="Palsson B.O."/>
            <person name="Wang J."/>
        </authorList>
    </citation>
    <scope>NUCLEOTIDE SEQUENCE [LARGE SCALE GENOMIC DNA]</scope>
    <source>
        <strain evidence="3">CHO K1 cell line</strain>
    </source>
</reference>
<dbReference type="InParanoid" id="G3ILB3"/>
<dbReference type="EMBL" id="JH003972">
    <property type="protein sequence ID" value="EGW11773.1"/>
    <property type="molecule type" value="Genomic_DNA"/>
</dbReference>
<evidence type="ECO:0000313" key="3">
    <source>
        <dbReference type="Proteomes" id="UP000001075"/>
    </source>
</evidence>
<evidence type="ECO:0000256" key="1">
    <source>
        <dbReference type="SAM" id="MobiDB-lite"/>
    </source>
</evidence>
<sequence>MDWIGDPLGVRVPSDSFMEWINEDNLKKLICGIFTNPVRIQDSQSPTMTSSSLLSNRLKASGKR</sequence>
<evidence type="ECO:0000313" key="2">
    <source>
        <dbReference type="EMBL" id="EGW11773.1"/>
    </source>
</evidence>
<dbReference type="AlphaFoldDB" id="G3ILB3"/>
<dbReference type="Proteomes" id="UP000001075">
    <property type="component" value="Unassembled WGS sequence"/>
</dbReference>
<gene>
    <name evidence="2" type="ORF">I79_024677</name>
</gene>
<organism evidence="2 3">
    <name type="scientific">Cricetulus griseus</name>
    <name type="common">Chinese hamster</name>
    <name type="synonym">Cricetulus barabensis griseus</name>
    <dbReference type="NCBI Taxonomy" id="10029"/>
    <lineage>
        <taxon>Eukaryota</taxon>
        <taxon>Metazoa</taxon>
        <taxon>Chordata</taxon>
        <taxon>Craniata</taxon>
        <taxon>Vertebrata</taxon>
        <taxon>Euteleostomi</taxon>
        <taxon>Mammalia</taxon>
        <taxon>Eutheria</taxon>
        <taxon>Euarchontoglires</taxon>
        <taxon>Glires</taxon>
        <taxon>Rodentia</taxon>
        <taxon>Myomorpha</taxon>
        <taxon>Muroidea</taxon>
        <taxon>Cricetidae</taxon>
        <taxon>Cricetinae</taxon>
        <taxon>Cricetulus</taxon>
    </lineage>
</organism>
<protein>
    <submittedName>
        <fullName evidence="2">Uncharacterized protein</fullName>
    </submittedName>
</protein>
<feature type="region of interest" description="Disordered" evidence="1">
    <location>
        <begin position="41"/>
        <end position="64"/>
    </location>
</feature>
<feature type="compositionally biased region" description="Polar residues" evidence="1">
    <location>
        <begin position="41"/>
        <end position="55"/>
    </location>
</feature>
<accession>G3ILB3</accession>
<proteinExistence type="predicted"/>
<name>G3ILB3_CRIGR</name>